<gene>
    <name evidence="8" type="ORF">FMM08_21015</name>
</gene>
<dbReference type="GO" id="GO:0009003">
    <property type="term" value="F:signal peptidase activity"/>
    <property type="evidence" value="ECO:0007669"/>
    <property type="project" value="UniProtKB-EC"/>
</dbReference>
<dbReference type="EMBL" id="VKAC01000016">
    <property type="protein sequence ID" value="TXR52279.1"/>
    <property type="molecule type" value="Genomic_DNA"/>
</dbReference>
<protein>
    <recommendedName>
        <fullName evidence="5">Signal peptidase I</fullName>
        <ecNumber evidence="5">3.4.21.89</ecNumber>
    </recommendedName>
</protein>
<dbReference type="OrthoDB" id="4315104at2"/>
<reference evidence="8 9" key="1">
    <citation type="submission" date="2019-07" db="EMBL/GenBank/DDBJ databases">
        <title>Quadrisphaera sp. strain DD2A genome sequencing and assembly.</title>
        <authorList>
            <person name="Kim I."/>
        </authorList>
    </citation>
    <scope>NUCLEOTIDE SEQUENCE [LARGE SCALE GENOMIC DNA]</scope>
    <source>
        <strain evidence="8 9">DD2A</strain>
    </source>
</reference>
<evidence type="ECO:0000256" key="6">
    <source>
        <dbReference type="SAM" id="MobiDB-lite"/>
    </source>
</evidence>
<proteinExistence type="predicted"/>
<feature type="compositionally biased region" description="Basic and acidic residues" evidence="6">
    <location>
        <begin position="34"/>
        <end position="52"/>
    </location>
</feature>
<comment type="subcellular location">
    <subcellularLocation>
        <location evidence="1">Membrane</location>
    </subcellularLocation>
</comment>
<evidence type="ECO:0000256" key="7">
    <source>
        <dbReference type="SAM" id="Phobius"/>
    </source>
</evidence>
<keyword evidence="3 7" id="KW-1133">Transmembrane helix</keyword>
<name>A0A5C8Z4T0_9ACTN</name>
<feature type="compositionally biased region" description="Basic residues" evidence="6">
    <location>
        <begin position="13"/>
        <end position="28"/>
    </location>
</feature>
<keyword evidence="8" id="KW-0378">Hydrolase</keyword>
<comment type="caution">
    <text evidence="8">The sequence shown here is derived from an EMBL/GenBank/DDBJ whole genome shotgun (WGS) entry which is preliminary data.</text>
</comment>
<dbReference type="NCBIfam" id="TIGR02228">
    <property type="entry name" value="sigpep_I_arch"/>
    <property type="match status" value="1"/>
</dbReference>
<dbReference type="PANTHER" id="PTHR10806">
    <property type="entry name" value="SIGNAL PEPTIDASE COMPLEX CATALYTIC SUBUNIT SEC11"/>
    <property type="match status" value="1"/>
</dbReference>
<feature type="transmembrane region" description="Helical" evidence="7">
    <location>
        <begin position="99"/>
        <end position="118"/>
    </location>
</feature>
<accession>A0A5C8Z4T0</accession>
<keyword evidence="2 7" id="KW-0812">Transmembrane</keyword>
<dbReference type="GO" id="GO:0004252">
    <property type="term" value="F:serine-type endopeptidase activity"/>
    <property type="evidence" value="ECO:0007669"/>
    <property type="project" value="UniProtKB-UniRule"/>
</dbReference>
<dbReference type="InterPro" id="IPR036286">
    <property type="entry name" value="LexA/Signal_pep-like_sf"/>
</dbReference>
<keyword evidence="4 7" id="KW-0472">Membrane</keyword>
<dbReference type="Proteomes" id="UP000321234">
    <property type="component" value="Unassembled WGS sequence"/>
</dbReference>
<dbReference type="InterPro" id="IPR001733">
    <property type="entry name" value="Peptidase_S26B"/>
</dbReference>
<evidence type="ECO:0000256" key="3">
    <source>
        <dbReference type="ARBA" id="ARBA00022989"/>
    </source>
</evidence>
<dbReference type="GO" id="GO:0006465">
    <property type="term" value="P:signal peptide processing"/>
    <property type="evidence" value="ECO:0007669"/>
    <property type="project" value="UniProtKB-UniRule"/>
</dbReference>
<dbReference type="SUPFAM" id="SSF51306">
    <property type="entry name" value="LexA/Signal peptidase"/>
    <property type="match status" value="1"/>
</dbReference>
<evidence type="ECO:0000256" key="1">
    <source>
        <dbReference type="ARBA" id="ARBA00004370"/>
    </source>
</evidence>
<feature type="region of interest" description="Disordered" evidence="6">
    <location>
        <begin position="1"/>
        <end position="75"/>
    </location>
</feature>
<sequence>MRARDADPAAARRQQRRAGRHRRLRRAAAPRAGRRAEHDLDGHVDQHGDQHRDRGRSRGLTVRASPSARTGRHTAVVARPAAAVAQGAARRTLRAASTAVAALTLAVVLAALAATAVVPRLTGATSLVVLTGSMAPGMPAGSVAVVRPVDPASLHVGDVVTYEVAGGGALITHRVVGTGHDAAGALQLTTRGDANDDDDLPVPAAAVRGQLWYSVPWVGYASDLLRGSVGGLPERVVAVLLAGAGLLVYACCQVAAVVRDRRREAPARTAAAGAVGWTGRTASRELAVVTLEVGDDLDVDAFERALEACAGTVLATTDTTVSVAVTAAPALVDEAVARFRALAAADVQRSGPLSAPLGPGSPRLRA</sequence>
<feature type="transmembrane region" description="Helical" evidence="7">
    <location>
        <begin position="236"/>
        <end position="258"/>
    </location>
</feature>
<evidence type="ECO:0000256" key="5">
    <source>
        <dbReference type="NCBIfam" id="TIGR02228"/>
    </source>
</evidence>
<dbReference type="CDD" id="cd06530">
    <property type="entry name" value="S26_SPase_I"/>
    <property type="match status" value="1"/>
</dbReference>
<organism evidence="8 9">
    <name type="scientific">Quadrisphaera setariae</name>
    <dbReference type="NCBI Taxonomy" id="2593304"/>
    <lineage>
        <taxon>Bacteria</taxon>
        <taxon>Bacillati</taxon>
        <taxon>Actinomycetota</taxon>
        <taxon>Actinomycetes</taxon>
        <taxon>Kineosporiales</taxon>
        <taxon>Kineosporiaceae</taxon>
        <taxon>Quadrisphaera</taxon>
    </lineage>
</organism>
<dbReference type="InterPro" id="IPR019533">
    <property type="entry name" value="Peptidase_S26"/>
</dbReference>
<dbReference type="EC" id="3.4.21.89" evidence="5"/>
<keyword evidence="9" id="KW-1185">Reference proteome</keyword>
<evidence type="ECO:0000256" key="4">
    <source>
        <dbReference type="ARBA" id="ARBA00023136"/>
    </source>
</evidence>
<dbReference type="PANTHER" id="PTHR10806:SF6">
    <property type="entry name" value="SIGNAL PEPTIDASE COMPLEX CATALYTIC SUBUNIT SEC11"/>
    <property type="match status" value="1"/>
</dbReference>
<dbReference type="GO" id="GO:0016020">
    <property type="term" value="C:membrane"/>
    <property type="evidence" value="ECO:0007669"/>
    <property type="project" value="UniProtKB-SubCell"/>
</dbReference>
<evidence type="ECO:0000313" key="8">
    <source>
        <dbReference type="EMBL" id="TXR52279.1"/>
    </source>
</evidence>
<evidence type="ECO:0000313" key="9">
    <source>
        <dbReference type="Proteomes" id="UP000321234"/>
    </source>
</evidence>
<dbReference type="AlphaFoldDB" id="A0A5C8Z4T0"/>
<evidence type="ECO:0000256" key="2">
    <source>
        <dbReference type="ARBA" id="ARBA00022692"/>
    </source>
</evidence>